<name>A0A7W7KRP6_PSENT</name>
<evidence type="ECO:0008006" key="3">
    <source>
        <dbReference type="Google" id="ProtNLM"/>
    </source>
</evidence>
<evidence type="ECO:0000313" key="2">
    <source>
        <dbReference type="Proteomes" id="UP000566995"/>
    </source>
</evidence>
<proteinExistence type="predicted"/>
<dbReference type="InterPro" id="IPR011990">
    <property type="entry name" value="TPR-like_helical_dom_sf"/>
</dbReference>
<dbReference type="SUPFAM" id="SSF48452">
    <property type="entry name" value="TPR-like"/>
    <property type="match status" value="1"/>
</dbReference>
<dbReference type="AlphaFoldDB" id="A0A7W7KRP6"/>
<dbReference type="Gene3D" id="1.25.40.10">
    <property type="entry name" value="Tetratricopeptide repeat domain"/>
    <property type="match status" value="1"/>
</dbReference>
<comment type="caution">
    <text evidence="1">The sequence shown here is derived from an EMBL/GenBank/DDBJ whole genome shotgun (WGS) entry which is preliminary data.</text>
</comment>
<dbReference type="RefSeq" id="WP_184597369.1">
    <property type="nucleotide sequence ID" value="NZ_JACHLI010000044.1"/>
</dbReference>
<organism evidence="1 2">
    <name type="scientific">Pseudomonas nitroreducens</name>
    <dbReference type="NCBI Taxonomy" id="46680"/>
    <lineage>
        <taxon>Bacteria</taxon>
        <taxon>Pseudomonadati</taxon>
        <taxon>Pseudomonadota</taxon>
        <taxon>Gammaproteobacteria</taxon>
        <taxon>Pseudomonadales</taxon>
        <taxon>Pseudomonadaceae</taxon>
        <taxon>Pseudomonas</taxon>
    </lineage>
</organism>
<protein>
    <recommendedName>
        <fullName evidence="3">Tetratricopeptide repeat protein</fullName>
    </recommendedName>
</protein>
<dbReference type="EMBL" id="JACHLI010000044">
    <property type="protein sequence ID" value="MBB4867632.1"/>
    <property type="molecule type" value="Genomic_DNA"/>
</dbReference>
<evidence type="ECO:0000313" key="1">
    <source>
        <dbReference type="EMBL" id="MBB4867632.1"/>
    </source>
</evidence>
<accession>A0A7W7KRP6</accession>
<reference evidence="1 2" key="1">
    <citation type="submission" date="2020-08" db="EMBL/GenBank/DDBJ databases">
        <title>Functional genomics of gut bacteria from endangered species of beetles.</title>
        <authorList>
            <person name="Carlos-Shanley C."/>
        </authorList>
    </citation>
    <scope>NUCLEOTIDE SEQUENCE [LARGE SCALE GENOMIC DNA]</scope>
    <source>
        <strain evidence="1 2">S00179</strain>
    </source>
</reference>
<gene>
    <name evidence="1" type="ORF">HNP46_006551</name>
</gene>
<sequence>MKVRTPSYRERREVESAGKHASELFAEGRHEEALQLCLQTARRWPQLAPVWVDAAVNCVKLERWQEAIDHASRALLCGGSSLALFDALSHANSALRRWDEVRRHGLHALNLRESQFGGEPPIAHESPALPPAPCAATRERNLIAFSLFGDSSKYCETAVLNVIEQPHLYPHWTCRFYIDDSVPEAIVHRLLEHGGQLVRVDKAQHRWPGPMWRFLALDDPQAQRILFRDADSVISRREVEAVDEWLRSDKLFHAMRDNGTHTELLLAGLWGVVGGALPKLAELARPFFAAPLASRHFADQYFLREYVWPYARRSLLQHDSMFGFFGAAGFPGGPMLENFHVGYAEGSPRFSLPCVLAEGSPVRWTLYRREREGERAVCDYRAVVSGGEVTGNIPARYAEWIRDGEARIVLSPLNH</sequence>
<dbReference type="Proteomes" id="UP000566995">
    <property type="component" value="Unassembled WGS sequence"/>
</dbReference>